<feature type="compositionally biased region" description="Basic and acidic residues" evidence="7">
    <location>
        <begin position="181"/>
        <end position="191"/>
    </location>
</feature>
<feature type="region of interest" description="Disordered" evidence="7">
    <location>
        <begin position="517"/>
        <end position="582"/>
    </location>
</feature>
<dbReference type="GO" id="GO:0005634">
    <property type="term" value="C:nucleus"/>
    <property type="evidence" value="ECO:0007669"/>
    <property type="project" value="TreeGrafter"/>
</dbReference>
<keyword evidence="2" id="KW-0863">Zinc-finger</keyword>
<feature type="compositionally biased region" description="Basic and acidic residues" evidence="7">
    <location>
        <begin position="142"/>
        <end position="151"/>
    </location>
</feature>
<evidence type="ECO:0008006" key="12">
    <source>
        <dbReference type="Google" id="ProtNLM"/>
    </source>
</evidence>
<dbReference type="GO" id="GO:0034450">
    <property type="term" value="F:ubiquitin-ubiquitin ligase activity"/>
    <property type="evidence" value="ECO:0007669"/>
    <property type="project" value="TreeGrafter"/>
</dbReference>
<organism evidence="11">
    <name type="scientific">Timema genevievae</name>
    <name type="common">Walking stick</name>
    <dbReference type="NCBI Taxonomy" id="629358"/>
    <lineage>
        <taxon>Eukaryota</taxon>
        <taxon>Metazoa</taxon>
        <taxon>Ecdysozoa</taxon>
        <taxon>Arthropoda</taxon>
        <taxon>Hexapoda</taxon>
        <taxon>Insecta</taxon>
        <taxon>Pterygota</taxon>
        <taxon>Neoptera</taxon>
        <taxon>Polyneoptera</taxon>
        <taxon>Phasmatodea</taxon>
        <taxon>Timematodea</taxon>
        <taxon>Timematoidea</taxon>
        <taxon>Timematidae</taxon>
        <taxon>Timema</taxon>
    </lineage>
</organism>
<dbReference type="InterPro" id="IPR003126">
    <property type="entry name" value="Znf_UBR"/>
</dbReference>
<dbReference type="Gene3D" id="3.30.2160.10">
    <property type="entry name" value="Hect, E3 ligase catalytic domain"/>
    <property type="match status" value="1"/>
</dbReference>
<feature type="compositionally biased region" description="Low complexity" evidence="7">
    <location>
        <begin position="1414"/>
        <end position="1428"/>
    </location>
</feature>
<evidence type="ECO:0000256" key="4">
    <source>
        <dbReference type="ARBA" id="ARBA00022833"/>
    </source>
</evidence>
<evidence type="ECO:0000259" key="10">
    <source>
        <dbReference type="PROSITE" id="PS51309"/>
    </source>
</evidence>
<dbReference type="InterPro" id="IPR002004">
    <property type="entry name" value="PABP_HYD_C"/>
</dbReference>
<proteinExistence type="predicted"/>
<evidence type="ECO:0000256" key="3">
    <source>
        <dbReference type="ARBA" id="ARBA00022786"/>
    </source>
</evidence>
<dbReference type="PROSITE" id="PS51309">
    <property type="entry name" value="PABC"/>
    <property type="match status" value="1"/>
</dbReference>
<name>A0A7R9JMZ9_TIMGE</name>
<feature type="region of interest" description="Disordered" evidence="7">
    <location>
        <begin position="1076"/>
        <end position="1166"/>
    </location>
</feature>
<dbReference type="InterPro" id="IPR000569">
    <property type="entry name" value="HECT_dom"/>
</dbReference>
<feature type="compositionally biased region" description="Polar residues" evidence="7">
    <location>
        <begin position="1725"/>
        <end position="1734"/>
    </location>
</feature>
<dbReference type="GO" id="GO:0000209">
    <property type="term" value="P:protein polyubiquitination"/>
    <property type="evidence" value="ECO:0007669"/>
    <property type="project" value="TreeGrafter"/>
</dbReference>
<feature type="compositionally biased region" description="Polar residues" evidence="7">
    <location>
        <begin position="162"/>
        <end position="171"/>
    </location>
</feature>
<sequence length="2439" mass="263860">MCCFRGVLPFGQRKRLWEKYRAKSRKHRPSTATADIVCGSQVCMKNSPMYQPGAIGMLFLVVKARRFTISGGVPKVGQLLNAAWNMTDLCRFKLIAAPPSAASTSELRRDSIGGGTSGTTTVAIATTSNLPAPGSSNAGKNSHKETADRLDMPPPPSPASSTCSDTGSITTSHKRQKRVVPKGEENEKKDEEEWQLKDVVFVEDVKSVPVGRVLKVDGAHVAVRFPSTKDSKEKDLVTDDTMSLLQDCRLMRKDELQAIKSGNTSRAPDCFQRIPRRVNIPEGGQILTITVDGLGIHAIVKTGTKLSYIVYNLNSGRAEQDSPFPSDTASFMGLEPRNISLINAGETSDSVLILRDGNSTIYPLAKDCMESIRDPHWLDLPPVRCVGAGTHALSVASSANLKNQVALIVLALEPQVLMPRILRCDLEGVKQVLATLDQEAKSCASVMASLPNVLSERCDGNRNIFHACVTMCTPTSNKEGDQEGSSSYSSGLESINVITNALGSRSVSLREMMRRATAAVRSSERETVAENGAHQPPGEEPIPTLSWPPETFDPTSGDEDSLMGLGASSTPNTKPTTSGCGVGGSNNIYVVDPVERKNNALQALKLMCESSALQPHLKDMLSAKTFGSRIKRGGFCRDAQGQTPFMLAVLCRAYPAALGLLDTIQRVANKECGEQTSEQAQQQRKTLVGNMVYPTGSAPDDSPLHVVCCNDTCSFTWTGAEHINQDIFECRTCGLTGSLCCCTECAKVCHKGHDCKLKRTSPTAYCDCWEKCKCKALIMGQQSTRYDLLCRLVTDTSLVAQPNSRGESILLFLVQTVGRQSVEQRQFRASRPRSASASSRKTPSSDIEPDMPDHDLEPPRFSRRALERLLNDWCAVRGMIMSGMLPMMLDTLLTTLIRELQNETVGGRQADAKVVARRFVRSVARIFVIFSIEMAPNTIKRRSLTSLSQPLVKCKRVFQALIRLAVEELCETADSLIAPVRLGVARPTAPFTLASSTIDVINGSEDLFSVEPLAPHSSYSPGSHPMSSGMLGSSLGSEVLRPVGLAQAVARVARARAAAAVSALMMDEADTVEGMAAEDGDGEGSEQDDNERPGGGGGSGGEPMDTEVVDLVNGVGGPGEDAQGDGESDNELDLLADTESDSDDNHSNQDTQSAQRSVQTGATAGSESGIASLLLFPEPEDDSAESSQQEDDESEAGETDEQDTEEFALADEQLERRSTNSGHGHRSNLAPQSMQWAIRNRETGTRAGGVRVAGGSSLVFIDPSSLRRSTTATAAVAAAAANQEPVTMATTASCLARAFGIVIRQIADLLTMLQDYHALAPNLPRTLDITYQESINLQLYLEYHLKPTWDWLLTVMDSTEAQLRFGASLTHSSDPNHPAHPLHQAAGLSVPGGLGGLLGPATLSLTVLGGAGAANSSSSNRNNSGHRAVSSTTAPTSTNPRIVGFASGSVDAPRSAREREDPHSARRDFLSYCLSLMRAHNGEHLDSLPVLDVSALKHIAYVFDALIYYMRSGTESPDTDLLRDGVIVDSWNDQGRKNSFLQRSESTLCLGCPPPDPFDTPMSEALPLADQPHLLQPNARREELFGMPKQPITVPPSGTSPPGTYNPLEVLPTRLGLSMRTVDNSSSGPCMAATSSAHLGPTNLGSSEGGPMKSSIAVPTRSTADDVSGNKDQLQFSRSNFDAFDHLFREIEEEDAHMKLGEAPSDSNVCSVPGSVVTEEGPQDLSFNKDQPITTKMEVDEDSQEFASDSDSVPFVRSGSRKPLPATGFISKKHEPVTDGPADLSKPGPSGAHNGIESDEYDIQELVLSPTANTDASSLEESRKLLEQNRAPIIVSPRKVAAALADALACFPGNNNGTAEEVGPTVKSVIVRAGPANTSMPSSHQTDAQDILEVPSSDSRHPAENPCIESLSNQDISANVTVETSRSHDQPSTALHQQKKVKHRLDYGGIAIDYVERERNQLIVQTMKELNTQYNNYHRRASSSQPPLAVNRVKVTFKDEPGEGSGVARSFYTAIAEALLANEKLPNLEPAQVGTKYAPYNVLQRLRSRERDTIRRHTQAQRSSQRCREARRMLSYDARPFSPSSPDGSSGVQNSNDHLTLHQQQLGDRLYPKVQALRPSFASKITGMLLELSPAQLLMLLASEDALRQKVSSFLVQEAVELILSHGQELASEALLDLDVFSLSERSKKATTNTARNSEAEDTTEDGEDNSPLFYSPGKRGFYSPRQGKASFERINAFRNVGSVDLSVEEGGGSVELLSGGRDVEVTAHNVYDYVRKYAEYRMIKAQEKALESLRTGVFDVLPPGALDGLTAEDLRLLLNGVGDINVAVLISYTSFNDESGETSERLLKFKRWLWSIVEKMTHVERQDLVYFWTGSPALPASEDGFQPMPSVTIRPADDAHLPTANTCISRLYIPLYSSRAVLRHKLLLAIKTKNFGFV</sequence>
<dbReference type="Gene3D" id="3.30.2410.10">
    <property type="entry name" value="Hect, E3 ligase catalytic domain"/>
    <property type="match status" value="1"/>
</dbReference>
<feature type="region of interest" description="Disordered" evidence="7">
    <location>
        <begin position="127"/>
        <end position="191"/>
    </location>
</feature>
<dbReference type="InterPro" id="IPR047503">
    <property type="entry name" value="UBR-box_UBR5"/>
</dbReference>
<evidence type="ECO:0000256" key="5">
    <source>
        <dbReference type="PROSITE-ProRule" id="PRU00104"/>
    </source>
</evidence>
<feature type="domain" description="UBR-type" evidence="9">
    <location>
        <begin position="711"/>
        <end position="795"/>
    </location>
</feature>
<dbReference type="FunFam" id="3.30.2410.10:FF:000008">
    <property type="entry name" value="Putative E3 ubiquitin-protein ligase UBR5"/>
    <property type="match status" value="1"/>
</dbReference>
<dbReference type="GO" id="GO:0008270">
    <property type="term" value="F:zinc ion binding"/>
    <property type="evidence" value="ECO:0007669"/>
    <property type="project" value="UniProtKB-KW"/>
</dbReference>
<feature type="compositionally biased region" description="Polar residues" evidence="7">
    <location>
        <begin position="567"/>
        <end position="579"/>
    </location>
</feature>
<feature type="compositionally biased region" description="Acidic residues" evidence="7">
    <location>
        <begin position="1076"/>
        <end position="1089"/>
    </location>
</feature>
<evidence type="ECO:0000313" key="11">
    <source>
        <dbReference type="EMBL" id="CAD7585906.1"/>
    </source>
</evidence>
<feature type="region of interest" description="Disordered" evidence="7">
    <location>
        <begin position="2187"/>
        <end position="2214"/>
    </location>
</feature>
<dbReference type="GO" id="GO:0005737">
    <property type="term" value="C:cytoplasm"/>
    <property type="evidence" value="ECO:0007669"/>
    <property type="project" value="TreeGrafter"/>
</dbReference>
<dbReference type="Gene3D" id="1.10.1900.10">
    <property type="entry name" value="c-terminal domain of poly(a) binding protein"/>
    <property type="match status" value="1"/>
</dbReference>
<accession>A0A7R9JMZ9</accession>
<dbReference type="GO" id="GO:0090263">
    <property type="term" value="P:positive regulation of canonical Wnt signaling pathway"/>
    <property type="evidence" value="ECO:0007669"/>
    <property type="project" value="TreeGrafter"/>
</dbReference>
<feature type="compositionally biased region" description="Basic and acidic residues" evidence="7">
    <location>
        <begin position="1454"/>
        <end position="1463"/>
    </location>
</feature>
<gene>
    <name evidence="11" type="ORF">TGEB3V08_LOCUS361</name>
</gene>
<feature type="domain" description="PABC" evidence="10">
    <location>
        <begin position="2086"/>
        <end position="2163"/>
    </location>
</feature>
<evidence type="ECO:0000256" key="7">
    <source>
        <dbReference type="SAM" id="MobiDB-lite"/>
    </source>
</evidence>
<feature type="region of interest" description="Disordered" evidence="7">
    <location>
        <begin position="1179"/>
        <end position="1204"/>
    </location>
</feature>
<evidence type="ECO:0000256" key="1">
    <source>
        <dbReference type="ARBA" id="ARBA00022723"/>
    </source>
</evidence>
<feature type="compositionally biased region" description="Acidic residues" evidence="7">
    <location>
        <begin position="2200"/>
        <end position="2209"/>
    </location>
</feature>
<feature type="zinc finger region" description="UBR-type" evidence="6">
    <location>
        <begin position="711"/>
        <end position="795"/>
    </location>
</feature>
<feature type="compositionally biased region" description="Low complexity" evidence="7">
    <location>
        <begin position="832"/>
        <end position="845"/>
    </location>
</feature>
<dbReference type="EMBL" id="OE839158">
    <property type="protein sequence ID" value="CAD7585906.1"/>
    <property type="molecule type" value="Genomic_DNA"/>
</dbReference>
<reference evidence="11" key="1">
    <citation type="submission" date="2020-11" db="EMBL/GenBank/DDBJ databases">
        <authorList>
            <person name="Tran Van P."/>
        </authorList>
    </citation>
    <scope>NUCLEOTIDE SEQUENCE</scope>
</reference>
<dbReference type="PROSITE" id="PS50237">
    <property type="entry name" value="HECT"/>
    <property type="match status" value="1"/>
</dbReference>
<evidence type="ECO:0000256" key="2">
    <source>
        <dbReference type="ARBA" id="ARBA00022771"/>
    </source>
</evidence>
<dbReference type="GO" id="GO:0003723">
    <property type="term" value="F:RNA binding"/>
    <property type="evidence" value="ECO:0007669"/>
    <property type="project" value="InterPro"/>
</dbReference>
<dbReference type="CDD" id="cd19675">
    <property type="entry name" value="UBR-box_UBR5"/>
    <property type="match status" value="1"/>
</dbReference>
<dbReference type="PANTHER" id="PTHR46276:SF1">
    <property type="entry name" value="E3 UBIQUITIN-PROTEIN LIGASE UBR5"/>
    <property type="match status" value="1"/>
</dbReference>
<dbReference type="SUPFAM" id="SSF56204">
    <property type="entry name" value="Hect, E3 ligase catalytic domain"/>
    <property type="match status" value="1"/>
</dbReference>
<keyword evidence="3 5" id="KW-0833">Ubl conjugation pathway</keyword>
<feature type="region of interest" description="Disordered" evidence="7">
    <location>
        <begin position="2048"/>
        <end position="2069"/>
    </location>
</feature>
<feature type="compositionally biased region" description="Acidic residues" evidence="7">
    <location>
        <begin position="1122"/>
        <end position="1142"/>
    </location>
</feature>
<evidence type="ECO:0000259" key="8">
    <source>
        <dbReference type="PROSITE" id="PS50237"/>
    </source>
</evidence>
<dbReference type="SMART" id="SM00119">
    <property type="entry name" value="HECTc"/>
    <property type="match status" value="1"/>
</dbReference>
<keyword evidence="4" id="KW-0862">Zinc</keyword>
<feature type="active site" description="Glycyl thioester intermediate" evidence="5">
    <location>
        <position position="2408"/>
    </location>
</feature>
<keyword evidence="1" id="KW-0479">Metal-binding</keyword>
<feature type="region of interest" description="Disordered" evidence="7">
    <location>
        <begin position="824"/>
        <end position="858"/>
    </location>
</feature>
<feature type="region of interest" description="Disordered" evidence="7">
    <location>
        <begin position="1702"/>
        <end position="1796"/>
    </location>
</feature>
<dbReference type="SMART" id="SM00396">
    <property type="entry name" value="ZnF_UBR1"/>
    <property type="match status" value="1"/>
</dbReference>
<dbReference type="Pfam" id="PF00632">
    <property type="entry name" value="HECT"/>
    <property type="match status" value="1"/>
</dbReference>
<feature type="compositionally biased region" description="Polar residues" evidence="7">
    <location>
        <begin position="1429"/>
        <end position="1440"/>
    </location>
</feature>
<evidence type="ECO:0000259" key="9">
    <source>
        <dbReference type="PROSITE" id="PS51157"/>
    </source>
</evidence>
<dbReference type="Pfam" id="PF00658">
    <property type="entry name" value="MLLE"/>
    <property type="match status" value="1"/>
</dbReference>
<dbReference type="InterPro" id="IPR035983">
    <property type="entry name" value="Hect_E3_ubiquitin_ligase"/>
</dbReference>
<evidence type="ECO:0000256" key="6">
    <source>
        <dbReference type="PROSITE-ProRule" id="PRU00508"/>
    </source>
</evidence>
<dbReference type="InterPro" id="IPR036053">
    <property type="entry name" value="PABP-dom"/>
</dbReference>
<dbReference type="PROSITE" id="PS51157">
    <property type="entry name" value="ZF_UBR"/>
    <property type="match status" value="1"/>
</dbReference>
<protein>
    <recommendedName>
        <fullName evidence="12">E3 ubiquitin-protein ligase UBR5</fullName>
    </recommendedName>
</protein>
<feature type="compositionally biased region" description="Polar residues" evidence="7">
    <location>
        <begin position="1148"/>
        <end position="1166"/>
    </location>
</feature>
<dbReference type="PANTHER" id="PTHR46276">
    <property type="entry name" value="E3 UBIQUITIN-PROTEIN LIGASE UBR5"/>
    <property type="match status" value="1"/>
</dbReference>
<feature type="region of interest" description="Disordered" evidence="7">
    <location>
        <begin position="1414"/>
        <end position="1463"/>
    </location>
</feature>
<dbReference type="SUPFAM" id="SSF63570">
    <property type="entry name" value="PABC (PABP) domain"/>
    <property type="match status" value="1"/>
</dbReference>
<feature type="domain" description="HECT" evidence="8">
    <location>
        <begin position="2253"/>
        <end position="2439"/>
    </location>
</feature>
<dbReference type="SMART" id="SM00517">
    <property type="entry name" value="PolyA"/>
    <property type="match status" value="1"/>
</dbReference>